<protein>
    <submittedName>
        <fullName evidence="2">Uncharacterized protein</fullName>
    </submittedName>
</protein>
<comment type="caution">
    <text evidence="2">The sequence shown here is derived from an EMBL/GenBank/DDBJ whole genome shotgun (WGS) entry which is preliminary data.</text>
</comment>
<evidence type="ECO:0000256" key="1">
    <source>
        <dbReference type="SAM" id="Phobius"/>
    </source>
</evidence>
<proteinExistence type="predicted"/>
<keyword evidence="1" id="KW-1133">Transmembrane helix</keyword>
<dbReference type="OrthoDB" id="7428745at2"/>
<dbReference type="Proteomes" id="UP000297737">
    <property type="component" value="Unassembled WGS sequence"/>
</dbReference>
<dbReference type="EMBL" id="SIHO01000003">
    <property type="protein sequence ID" value="TFU01136.1"/>
    <property type="molecule type" value="Genomic_DNA"/>
</dbReference>
<accession>A0A4Y9EL41</accession>
<dbReference type="RefSeq" id="WP_135246640.1">
    <property type="nucleotide sequence ID" value="NZ_SIHO01000003.1"/>
</dbReference>
<sequence length="89" mass="9602">MENVIYALIPITALSIPIVAILANPLKRLIALQERKVELAATTAGEAAAQYAAKIERLEARVQVLERIATDKGTALSAEIESLRLPPLN</sequence>
<evidence type="ECO:0000313" key="3">
    <source>
        <dbReference type="Proteomes" id="UP000297737"/>
    </source>
</evidence>
<gene>
    <name evidence="2" type="ORF">EUV02_12560</name>
</gene>
<keyword evidence="1" id="KW-0812">Transmembrane</keyword>
<reference evidence="2 3" key="1">
    <citation type="submission" date="2019-02" db="EMBL/GenBank/DDBJ databases">
        <title>Polymorphobacter sp. isolated from the lake at the Tibet of China.</title>
        <authorList>
            <person name="Li A."/>
        </authorList>
    </citation>
    <scope>NUCLEOTIDE SEQUENCE [LARGE SCALE GENOMIC DNA]</scope>
    <source>
        <strain evidence="2 3">DJ1R-1</strain>
    </source>
</reference>
<keyword evidence="1" id="KW-0472">Membrane</keyword>
<evidence type="ECO:0000313" key="2">
    <source>
        <dbReference type="EMBL" id="TFU01136.1"/>
    </source>
</evidence>
<keyword evidence="3" id="KW-1185">Reference proteome</keyword>
<organism evidence="2 3">
    <name type="scientific">Glacieibacterium arshaanense</name>
    <dbReference type="NCBI Taxonomy" id="2511025"/>
    <lineage>
        <taxon>Bacteria</taxon>
        <taxon>Pseudomonadati</taxon>
        <taxon>Pseudomonadota</taxon>
        <taxon>Alphaproteobacteria</taxon>
        <taxon>Sphingomonadales</taxon>
        <taxon>Sphingosinicellaceae</taxon>
        <taxon>Glacieibacterium</taxon>
    </lineage>
</organism>
<name>A0A4Y9EL41_9SPHN</name>
<feature type="transmembrane region" description="Helical" evidence="1">
    <location>
        <begin position="6"/>
        <end position="26"/>
    </location>
</feature>
<dbReference type="AlphaFoldDB" id="A0A4Y9EL41"/>